<evidence type="ECO:0000256" key="5">
    <source>
        <dbReference type="ARBA" id="ARBA00023004"/>
    </source>
</evidence>
<evidence type="ECO:0000256" key="2">
    <source>
        <dbReference type="ARBA" id="ARBA00022448"/>
    </source>
</evidence>
<dbReference type="RefSeq" id="WP_152157618.1">
    <property type="nucleotide sequence ID" value="NZ_WEHX01000006.1"/>
</dbReference>
<name>A0A6I1EPP4_9BURK</name>
<sequence length="85" mass="9522">MPEENSGRFTKGSEIEALLDRLAAERVPPDARMQCKVCWYVYDPAEGCPEENILPGTPFRDLPDEFVCPDCGHPKSAFIPADEDH</sequence>
<dbReference type="PANTHER" id="PTHR47627">
    <property type="entry name" value="RUBREDOXIN"/>
    <property type="match status" value="1"/>
</dbReference>
<reference evidence="8 9" key="1">
    <citation type="submission" date="2019-10" db="EMBL/GenBank/DDBJ databases">
        <title>Genome diversity of Sutterella seckii.</title>
        <authorList>
            <person name="Chaplin A.V."/>
            <person name="Sokolova S.R."/>
            <person name="Mosin K.A."/>
            <person name="Ivanova E.L."/>
            <person name="Kochetkova T.O."/>
            <person name="Goltsov A.Y."/>
            <person name="Trofimov D.Y."/>
            <person name="Efimov B.A."/>
        </authorList>
    </citation>
    <scope>NUCLEOTIDE SEQUENCE [LARGE SCALE GENOMIC DNA]</scope>
    <source>
        <strain evidence="8 9">ASD393</strain>
    </source>
</reference>
<comment type="similarity">
    <text evidence="6">Belongs to the rubredoxin family.</text>
</comment>
<evidence type="ECO:0000313" key="8">
    <source>
        <dbReference type="EMBL" id="KAB7662625.1"/>
    </source>
</evidence>
<organism evidence="8 9">
    <name type="scientific">Sutterella seckii</name>
    <dbReference type="NCBI Taxonomy" id="1944635"/>
    <lineage>
        <taxon>Bacteria</taxon>
        <taxon>Pseudomonadati</taxon>
        <taxon>Pseudomonadota</taxon>
        <taxon>Betaproteobacteria</taxon>
        <taxon>Burkholderiales</taxon>
        <taxon>Sutterellaceae</taxon>
        <taxon>Sutterella</taxon>
    </lineage>
</organism>
<dbReference type="OrthoDB" id="9800607at2"/>
<dbReference type="Proteomes" id="UP000430564">
    <property type="component" value="Unassembled WGS sequence"/>
</dbReference>
<gene>
    <name evidence="8" type="ORF">GBM95_02400</name>
</gene>
<proteinExistence type="inferred from homology"/>
<evidence type="ECO:0000259" key="7">
    <source>
        <dbReference type="PROSITE" id="PS50903"/>
    </source>
</evidence>
<keyword evidence="5 6" id="KW-0408">Iron</keyword>
<evidence type="ECO:0000256" key="6">
    <source>
        <dbReference type="RuleBase" id="RU003820"/>
    </source>
</evidence>
<dbReference type="InterPro" id="IPR050526">
    <property type="entry name" value="Rubredoxin_ET"/>
</dbReference>
<dbReference type="SUPFAM" id="SSF57802">
    <property type="entry name" value="Rubredoxin-like"/>
    <property type="match status" value="1"/>
</dbReference>
<dbReference type="PRINTS" id="PR00163">
    <property type="entry name" value="RUBREDOXIN"/>
</dbReference>
<keyword evidence="4 6" id="KW-0249">Electron transport</keyword>
<dbReference type="GO" id="GO:0005506">
    <property type="term" value="F:iron ion binding"/>
    <property type="evidence" value="ECO:0007669"/>
    <property type="project" value="UniProtKB-UniRule"/>
</dbReference>
<dbReference type="PANTHER" id="PTHR47627:SF1">
    <property type="entry name" value="RUBREDOXIN-1-RELATED"/>
    <property type="match status" value="1"/>
</dbReference>
<evidence type="ECO:0000313" key="9">
    <source>
        <dbReference type="Proteomes" id="UP000430564"/>
    </source>
</evidence>
<dbReference type="EMBL" id="WEHX01000006">
    <property type="protein sequence ID" value="KAB7662625.1"/>
    <property type="molecule type" value="Genomic_DNA"/>
</dbReference>
<evidence type="ECO:0000256" key="4">
    <source>
        <dbReference type="ARBA" id="ARBA00022982"/>
    </source>
</evidence>
<protein>
    <recommendedName>
        <fullName evidence="6">Rubredoxin</fullName>
    </recommendedName>
</protein>
<keyword evidence="2" id="KW-0813">Transport</keyword>
<evidence type="ECO:0000256" key="3">
    <source>
        <dbReference type="ARBA" id="ARBA00022723"/>
    </source>
</evidence>
<accession>A0A6I1EPP4</accession>
<dbReference type="Pfam" id="PF00301">
    <property type="entry name" value="Rubredoxin"/>
    <property type="match status" value="1"/>
</dbReference>
<dbReference type="Gene3D" id="2.20.28.10">
    <property type="match status" value="1"/>
</dbReference>
<dbReference type="GO" id="GO:0043448">
    <property type="term" value="P:alkane catabolic process"/>
    <property type="evidence" value="ECO:0007669"/>
    <property type="project" value="TreeGrafter"/>
</dbReference>
<keyword evidence="3 6" id="KW-0479">Metal-binding</keyword>
<evidence type="ECO:0000256" key="1">
    <source>
        <dbReference type="ARBA" id="ARBA00001965"/>
    </source>
</evidence>
<dbReference type="AlphaFoldDB" id="A0A6I1EPP4"/>
<dbReference type="InterPro" id="IPR024934">
    <property type="entry name" value="Rubredoxin-like_dom"/>
</dbReference>
<comment type="cofactor">
    <cofactor evidence="1 6">
        <name>Fe(3+)</name>
        <dbReference type="ChEBI" id="CHEBI:29034"/>
    </cofactor>
</comment>
<dbReference type="CDD" id="cd00730">
    <property type="entry name" value="rubredoxin"/>
    <property type="match status" value="1"/>
</dbReference>
<dbReference type="GO" id="GO:0009055">
    <property type="term" value="F:electron transfer activity"/>
    <property type="evidence" value="ECO:0007669"/>
    <property type="project" value="TreeGrafter"/>
</dbReference>
<comment type="caution">
    <text evidence="8">The sequence shown here is derived from an EMBL/GenBank/DDBJ whole genome shotgun (WGS) entry which is preliminary data.</text>
</comment>
<feature type="domain" description="Rubredoxin-like" evidence="7">
    <location>
        <begin position="30"/>
        <end position="81"/>
    </location>
</feature>
<dbReference type="InterPro" id="IPR024935">
    <property type="entry name" value="Rubredoxin_dom"/>
</dbReference>
<dbReference type="PROSITE" id="PS50903">
    <property type="entry name" value="RUBREDOXIN_LIKE"/>
    <property type="match status" value="1"/>
</dbReference>